<dbReference type="EMBL" id="RBRA01000286">
    <property type="protein sequence ID" value="RMQ19040.1"/>
    <property type="molecule type" value="Genomic_DNA"/>
</dbReference>
<evidence type="ECO:0000313" key="3">
    <source>
        <dbReference type="EMBL" id="RMQ19040.1"/>
    </source>
</evidence>
<protein>
    <submittedName>
        <fullName evidence="3">Putative deoxyguanosinetriphosphate triphosphohydrolase</fullName>
    </submittedName>
</protein>
<comment type="caution">
    <text evidence="3">The sequence shown here is derived from an EMBL/GenBank/DDBJ whole genome shotgun (WGS) entry which is preliminary data.</text>
</comment>
<dbReference type="InterPro" id="IPR027432">
    <property type="entry name" value="dGTP_triphosphohydrolase_C"/>
</dbReference>
<dbReference type="PANTHER" id="PTHR11373:SF32">
    <property type="entry name" value="DEOXYGUANOSINETRIPHOSPHATE TRIPHOSPHOHYDROLASE"/>
    <property type="match status" value="1"/>
</dbReference>
<evidence type="ECO:0000313" key="4">
    <source>
        <dbReference type="Proteomes" id="UP000269044"/>
    </source>
</evidence>
<evidence type="ECO:0000259" key="2">
    <source>
        <dbReference type="SMART" id="SM00471"/>
    </source>
</evidence>
<dbReference type="AlphaFoldDB" id="A0A3M4JQF4"/>
<dbReference type="Gene3D" id="1.10.3550.10">
    <property type="entry name" value="eoxyguanosinetriphosphate triphosphohydrolase domain-like"/>
    <property type="match status" value="1"/>
</dbReference>
<proteinExistence type="predicted"/>
<feature type="domain" description="HD/PDEase" evidence="2">
    <location>
        <begin position="66"/>
        <end position="255"/>
    </location>
</feature>
<organism evidence="3 4">
    <name type="scientific">Pseudomonas syringae pv. delphinii</name>
    <dbReference type="NCBI Taxonomy" id="192088"/>
    <lineage>
        <taxon>Bacteria</taxon>
        <taxon>Pseudomonadati</taxon>
        <taxon>Pseudomonadota</taxon>
        <taxon>Gammaproteobacteria</taxon>
        <taxon>Pseudomonadales</taxon>
        <taxon>Pseudomonadaceae</taxon>
        <taxon>Pseudomonas</taxon>
    </lineage>
</organism>
<dbReference type="InterPro" id="IPR006261">
    <property type="entry name" value="dGTPase"/>
</dbReference>
<name>A0A3M4JQF4_9PSED</name>
<dbReference type="Pfam" id="PF01966">
    <property type="entry name" value="HD"/>
    <property type="match status" value="1"/>
</dbReference>
<dbReference type="InterPro" id="IPR003607">
    <property type="entry name" value="HD/PDEase_dom"/>
</dbReference>
<dbReference type="SUPFAM" id="SSF109604">
    <property type="entry name" value="HD-domain/PDEase-like"/>
    <property type="match status" value="1"/>
</dbReference>
<dbReference type="InterPro" id="IPR006674">
    <property type="entry name" value="HD_domain"/>
</dbReference>
<gene>
    <name evidence="3" type="ORF">ALQ08_00309</name>
</gene>
<accession>A0A3M4JQF4</accession>
<dbReference type="GO" id="GO:0006203">
    <property type="term" value="P:dGTP catabolic process"/>
    <property type="evidence" value="ECO:0007669"/>
    <property type="project" value="TreeGrafter"/>
</dbReference>
<dbReference type="Gene3D" id="1.10.3410.10">
    <property type="entry name" value="putative deoxyguanosinetriphosphate triphosphohydrolase like domain"/>
    <property type="match status" value="1"/>
</dbReference>
<dbReference type="Gene3D" id="1.10.3210.10">
    <property type="entry name" value="Hypothetical protein af1432"/>
    <property type="match status" value="1"/>
</dbReference>
<dbReference type="InterPro" id="IPR023293">
    <property type="entry name" value="dGTP_triP_hydro_central_sf"/>
</dbReference>
<dbReference type="SMART" id="SM00471">
    <property type="entry name" value="HDc"/>
    <property type="match status" value="1"/>
</dbReference>
<dbReference type="NCBIfam" id="TIGR01353">
    <property type="entry name" value="dGTP_triPase"/>
    <property type="match status" value="1"/>
</dbReference>
<keyword evidence="1 3" id="KW-0378">Hydrolase</keyword>
<reference evidence="3 4" key="1">
    <citation type="submission" date="2018-08" db="EMBL/GenBank/DDBJ databases">
        <title>Recombination of ecologically and evolutionarily significant loci maintains genetic cohesion in the Pseudomonas syringae species complex.</title>
        <authorList>
            <person name="Dillon M."/>
            <person name="Thakur S."/>
            <person name="Almeida R.N.D."/>
            <person name="Weir B.S."/>
            <person name="Guttman D.S."/>
        </authorList>
    </citation>
    <scope>NUCLEOTIDE SEQUENCE [LARGE SCALE GENOMIC DNA]</scope>
    <source>
        <strain evidence="3 4">ICMP 13052</strain>
    </source>
</reference>
<dbReference type="GO" id="GO:0008832">
    <property type="term" value="F:dGTPase activity"/>
    <property type="evidence" value="ECO:0007669"/>
    <property type="project" value="TreeGrafter"/>
</dbReference>
<dbReference type="InterPro" id="IPR050135">
    <property type="entry name" value="dGTPase-like"/>
</dbReference>
<sequence length="470" mass="53243">MREHMLRWDKLLNQVRRKELHGAKESIGTGIGRTESERDYDRILFAAPTRRLADKTQVFPMEENDSVRTRLTHSFEVSNLARGIGVRLSFEYADKVFGADHEKLQVKRNVPSILAAVGLAHDLGNPPFGHQGELAMQQWFASLDSKEFISADFLSFDGNAQTFRLLTQLQLLNDKFGLNLTVGTLAALLKYPSIYGSNKMGGFKKHGIFSSESEIIKEVWAETGLSEGVRHPLAYIMEACDDIAYSIIDAEDTVKKGYASFYDLMDYLEGFSDTNETMDDVIKASRKKNKEFKNENLSSRELNDISMQMLRVKAVSEMVSAATNVFVENIDNIMSGNIAPGFELIKNSSCAELCKATKSFDLIHGFQHKDVLRLELQGSNYIKSMMSMLWDAVSKGNQENYPFERYVYGSISENYRRIYMASDKSAYAKCQLVCDALSGMTESYLIKKTRRIQVSKKCYISSDLRLRLKS</sequence>
<evidence type="ECO:0000256" key="1">
    <source>
        <dbReference type="ARBA" id="ARBA00022801"/>
    </source>
</evidence>
<dbReference type="Proteomes" id="UP000269044">
    <property type="component" value="Unassembled WGS sequence"/>
</dbReference>
<dbReference type="PANTHER" id="PTHR11373">
    <property type="entry name" value="DEOXYNUCLEOSIDE TRIPHOSPHATE TRIPHOSPHOHYDROLASE"/>
    <property type="match status" value="1"/>
</dbReference>